<keyword evidence="4 10" id="KW-0863">Zinc-finger</keyword>
<evidence type="ECO:0000256" key="3">
    <source>
        <dbReference type="ARBA" id="ARBA00022737"/>
    </source>
</evidence>
<dbReference type="GO" id="GO:0005634">
    <property type="term" value="C:nucleus"/>
    <property type="evidence" value="ECO:0007669"/>
    <property type="project" value="UniProtKB-SubCell"/>
</dbReference>
<evidence type="ECO:0000313" key="15">
    <source>
        <dbReference type="RefSeq" id="XP_026538707.1"/>
    </source>
</evidence>
<feature type="region of interest" description="Disordered" evidence="11">
    <location>
        <begin position="253"/>
        <end position="279"/>
    </location>
</feature>
<dbReference type="SUPFAM" id="SSF54695">
    <property type="entry name" value="POZ domain"/>
    <property type="match status" value="1"/>
</dbReference>
<comment type="subcellular location">
    <subcellularLocation>
        <location evidence="1">Nucleus</location>
    </subcellularLocation>
</comment>
<dbReference type="GO" id="GO:0008270">
    <property type="term" value="F:zinc ion binding"/>
    <property type="evidence" value="ECO:0007669"/>
    <property type="project" value="UniProtKB-KW"/>
</dbReference>
<evidence type="ECO:0000256" key="9">
    <source>
        <dbReference type="ARBA" id="ARBA00023242"/>
    </source>
</evidence>
<keyword evidence="8" id="KW-0804">Transcription</keyword>
<dbReference type="InterPro" id="IPR011333">
    <property type="entry name" value="SKP1/BTB/POZ_sf"/>
</dbReference>
<dbReference type="SMART" id="SM00355">
    <property type="entry name" value="ZnF_C2H2"/>
    <property type="match status" value="3"/>
</dbReference>
<evidence type="ECO:0000313" key="14">
    <source>
        <dbReference type="Proteomes" id="UP000504612"/>
    </source>
</evidence>
<evidence type="ECO:0000256" key="6">
    <source>
        <dbReference type="ARBA" id="ARBA00023015"/>
    </source>
</evidence>
<dbReference type="PROSITE" id="PS50097">
    <property type="entry name" value="BTB"/>
    <property type="match status" value="1"/>
</dbReference>
<evidence type="ECO:0000256" key="8">
    <source>
        <dbReference type="ARBA" id="ARBA00023163"/>
    </source>
</evidence>
<dbReference type="PROSITE" id="PS50157">
    <property type="entry name" value="ZINC_FINGER_C2H2_2"/>
    <property type="match status" value="2"/>
</dbReference>
<feature type="domain" description="BTB" evidence="12">
    <location>
        <begin position="53"/>
        <end position="85"/>
    </location>
</feature>
<dbReference type="GO" id="GO:0000978">
    <property type="term" value="F:RNA polymerase II cis-regulatory region sequence-specific DNA binding"/>
    <property type="evidence" value="ECO:0007669"/>
    <property type="project" value="TreeGrafter"/>
</dbReference>
<evidence type="ECO:0000259" key="13">
    <source>
        <dbReference type="PROSITE" id="PS50157"/>
    </source>
</evidence>
<evidence type="ECO:0000256" key="11">
    <source>
        <dbReference type="SAM" id="MobiDB-lite"/>
    </source>
</evidence>
<name>A0A6J1V5Z0_9SAUR</name>
<keyword evidence="7" id="KW-0238">DNA-binding</keyword>
<dbReference type="SUPFAM" id="SSF57667">
    <property type="entry name" value="beta-beta-alpha zinc fingers"/>
    <property type="match status" value="1"/>
</dbReference>
<keyword evidence="9" id="KW-0539">Nucleus</keyword>
<dbReference type="RefSeq" id="XP_026538707.1">
    <property type="nucleotide sequence ID" value="XM_026682922.1"/>
</dbReference>
<keyword evidence="6" id="KW-0805">Transcription regulation</keyword>
<dbReference type="InterPro" id="IPR036236">
    <property type="entry name" value="Znf_C2H2_sf"/>
</dbReference>
<dbReference type="PANTHER" id="PTHR46105">
    <property type="entry name" value="AGAP004733-PA"/>
    <property type="match status" value="1"/>
</dbReference>
<feature type="domain" description="C2H2-type" evidence="13">
    <location>
        <begin position="185"/>
        <end position="212"/>
    </location>
</feature>
<evidence type="ECO:0000256" key="1">
    <source>
        <dbReference type="ARBA" id="ARBA00004123"/>
    </source>
</evidence>
<dbReference type="InterPro" id="IPR013087">
    <property type="entry name" value="Znf_C2H2_type"/>
</dbReference>
<dbReference type="InterPro" id="IPR000210">
    <property type="entry name" value="BTB/POZ_dom"/>
</dbReference>
<organism evidence="14 15">
    <name type="scientific">Notechis scutatus</name>
    <name type="common">mainland tiger snake</name>
    <dbReference type="NCBI Taxonomy" id="8663"/>
    <lineage>
        <taxon>Eukaryota</taxon>
        <taxon>Metazoa</taxon>
        <taxon>Chordata</taxon>
        <taxon>Craniata</taxon>
        <taxon>Vertebrata</taxon>
        <taxon>Euteleostomi</taxon>
        <taxon>Lepidosauria</taxon>
        <taxon>Squamata</taxon>
        <taxon>Bifurcata</taxon>
        <taxon>Unidentata</taxon>
        <taxon>Episquamata</taxon>
        <taxon>Toxicofera</taxon>
        <taxon>Serpentes</taxon>
        <taxon>Colubroidea</taxon>
        <taxon>Elapidae</taxon>
        <taxon>Hydrophiinae</taxon>
        <taxon>Notechis</taxon>
    </lineage>
</organism>
<reference evidence="15" key="1">
    <citation type="submission" date="2025-08" db="UniProtKB">
        <authorList>
            <consortium name="RefSeq"/>
        </authorList>
    </citation>
    <scope>IDENTIFICATION</scope>
</reference>
<keyword evidence="2" id="KW-0479">Metal-binding</keyword>
<evidence type="ECO:0000256" key="10">
    <source>
        <dbReference type="PROSITE-ProRule" id="PRU00042"/>
    </source>
</evidence>
<evidence type="ECO:0000259" key="12">
    <source>
        <dbReference type="PROSITE" id="PS50097"/>
    </source>
</evidence>
<dbReference type="PANTHER" id="PTHR46105:SF5">
    <property type="entry name" value="ZINC FINGER AND BTB DOMAIN-CONTAINING PROTEIN 44 ISOFORM X1"/>
    <property type="match status" value="1"/>
</dbReference>
<evidence type="ECO:0000256" key="5">
    <source>
        <dbReference type="ARBA" id="ARBA00022833"/>
    </source>
</evidence>
<keyword evidence="14" id="KW-1185">Reference proteome</keyword>
<evidence type="ECO:0000256" key="7">
    <source>
        <dbReference type="ARBA" id="ARBA00023125"/>
    </source>
</evidence>
<keyword evidence="5" id="KW-0862">Zinc</keyword>
<dbReference type="Pfam" id="PF00651">
    <property type="entry name" value="BTB"/>
    <property type="match status" value="1"/>
</dbReference>
<proteinExistence type="predicted"/>
<protein>
    <submittedName>
        <fullName evidence="15">POZ-, AT hook-, and zinc finger-containing protein 1</fullName>
    </submittedName>
</protein>
<evidence type="ECO:0000256" key="4">
    <source>
        <dbReference type="ARBA" id="ARBA00022771"/>
    </source>
</evidence>
<feature type="domain" description="C2H2-type" evidence="13">
    <location>
        <begin position="149"/>
        <end position="184"/>
    </location>
</feature>
<gene>
    <name evidence="15" type="primary">PATZ1</name>
</gene>
<dbReference type="KEGG" id="nss:113422163"/>
<dbReference type="Gene3D" id="3.30.710.10">
    <property type="entry name" value="Potassium Channel Kv1.1, Chain A"/>
    <property type="match status" value="1"/>
</dbReference>
<dbReference type="PROSITE" id="PS00028">
    <property type="entry name" value="ZINC_FINGER_C2H2_1"/>
    <property type="match status" value="1"/>
</dbReference>
<dbReference type="GeneID" id="113422163"/>
<sequence length="279" mass="30619">MERVSEAAAAAAAASNNPCGATPPSCYTYQVSRHSADLLHSLNQQRKNGGRFCDVLLRVGDESFPAHRAVLAACSEYFESVFSAQGLGGEGGGAPAWRPLASWKPVQFVFTRGMMASWFFRRLAGGQGPYKCGASTPLEIPWRESGGWTVCPSLQMESCLCLFFFSRPDHLNGHIKQVHTSERPHKCQTCNASFATRDRLRSHLACHEDKVPCQVCGKYLRAAYMADHLKKHSEGPSNFCTICNRGLQAPGAHSEWGSGVPQRQDLWHQRQATPPPISA</sequence>
<keyword evidence="3" id="KW-0677">Repeat</keyword>
<dbReference type="FunFam" id="3.30.160.60:FF:000945">
    <property type="entry name" value="POZ-, AT hook-, and zinc finger-containing protein 1 isoform X3"/>
    <property type="match status" value="1"/>
</dbReference>
<dbReference type="AlphaFoldDB" id="A0A6J1V5Z0"/>
<evidence type="ECO:0000256" key="2">
    <source>
        <dbReference type="ARBA" id="ARBA00022723"/>
    </source>
</evidence>
<dbReference type="Proteomes" id="UP000504612">
    <property type="component" value="Unplaced"/>
</dbReference>
<dbReference type="Gene3D" id="3.30.160.60">
    <property type="entry name" value="Classic Zinc Finger"/>
    <property type="match status" value="2"/>
</dbReference>
<dbReference type="GO" id="GO:0000981">
    <property type="term" value="F:DNA-binding transcription factor activity, RNA polymerase II-specific"/>
    <property type="evidence" value="ECO:0007669"/>
    <property type="project" value="TreeGrafter"/>
</dbReference>
<accession>A0A6J1V5Z0</accession>
<dbReference type="InterPro" id="IPR050457">
    <property type="entry name" value="ZnFinger_BTB_dom_contain"/>
</dbReference>
<dbReference type="Pfam" id="PF13912">
    <property type="entry name" value="zf-C2H2_6"/>
    <property type="match status" value="1"/>
</dbReference>
<dbReference type="CTD" id="23598"/>